<name>A0A9P3Z6W1_CITFR</name>
<evidence type="ECO:0000313" key="5">
    <source>
        <dbReference type="EMBL" id="HBH7042621.1"/>
    </source>
</evidence>
<dbReference type="PANTHER" id="PTHR33643:SF1">
    <property type="entry name" value="UREASE ACCESSORY PROTEIN D"/>
    <property type="match status" value="1"/>
</dbReference>
<comment type="function">
    <text evidence="4">Required for maturation of urease via the functional incorporation of the urease nickel metallocenter.</text>
</comment>
<dbReference type="GO" id="GO:0016151">
    <property type="term" value="F:nickel cation binding"/>
    <property type="evidence" value="ECO:0007669"/>
    <property type="project" value="UniProtKB-UniRule"/>
</dbReference>
<gene>
    <name evidence="4" type="primary">ureD</name>
    <name evidence="5" type="ORF">KV121_002702</name>
</gene>
<comment type="similarity">
    <text evidence="1 4">Belongs to the UreD family.</text>
</comment>
<evidence type="ECO:0000256" key="2">
    <source>
        <dbReference type="ARBA" id="ARBA00022988"/>
    </source>
</evidence>
<dbReference type="GO" id="GO:0005737">
    <property type="term" value="C:cytoplasm"/>
    <property type="evidence" value="ECO:0007669"/>
    <property type="project" value="UniProtKB-SubCell"/>
</dbReference>
<sequence length="274" mass="30868">MDTVAHETLTRGWQAELELHFSCTGHKTVLASARHHGPLTVQRPFYPEEDVCHLYLLHPPAGIVGGDELHIAVTLDENSHALITQPGAGKFYRSRGPQALLRQHFTLASHATLEWLPQDTILFPGANAAIQTVFHLTSASRLLAWDLLCLGRPVMQETFSHGLLQNRLEVWRDGLPLLIERLILQEGNLSGVAHHPWVGTLLCYPANEHMLEGTRERLMALGDYAGATLNDSLLTIRFLANDNLVVQRVMRDIWQFLRPLLTHKTPVLPRIWHT</sequence>
<dbReference type="Pfam" id="PF01774">
    <property type="entry name" value="UreD"/>
    <property type="match status" value="1"/>
</dbReference>
<dbReference type="HAMAP" id="MF_01384">
    <property type="entry name" value="UreD"/>
    <property type="match status" value="1"/>
</dbReference>
<comment type="subcellular location">
    <subcellularLocation>
        <location evidence="4">Cytoplasm</location>
    </subcellularLocation>
</comment>
<keyword evidence="4" id="KW-0963">Cytoplasm</keyword>
<dbReference type="PANTHER" id="PTHR33643">
    <property type="entry name" value="UREASE ACCESSORY PROTEIN D"/>
    <property type="match status" value="1"/>
</dbReference>
<keyword evidence="3 4" id="KW-0143">Chaperone</keyword>
<keyword evidence="2 4" id="KW-0996">Nickel insertion</keyword>
<protein>
    <recommendedName>
        <fullName evidence="4">Urease accessory protein UreD</fullName>
    </recommendedName>
</protein>
<comment type="caution">
    <text evidence="5">The sequence shown here is derived from an EMBL/GenBank/DDBJ whole genome shotgun (WGS) entry which is preliminary data.</text>
</comment>
<reference evidence="5" key="2">
    <citation type="submission" date="2021-07" db="EMBL/GenBank/DDBJ databases">
        <authorList>
            <consortium name="NCBI Pathogen Detection Project"/>
        </authorList>
    </citation>
    <scope>NUCLEOTIDE SEQUENCE</scope>
    <source>
        <strain evidence="5">91871</strain>
    </source>
</reference>
<evidence type="ECO:0000256" key="3">
    <source>
        <dbReference type="ARBA" id="ARBA00023186"/>
    </source>
</evidence>
<accession>A0A9P3Z6W1</accession>
<proteinExistence type="inferred from homology"/>
<dbReference type="Proteomes" id="UP000885148">
    <property type="component" value="Unassembled WGS sequence"/>
</dbReference>
<comment type="subunit">
    <text evidence="4">UreD, UreF and UreG form a complex that acts as a GTP-hydrolysis-dependent molecular chaperone, activating the urease apoprotein by helping to assemble the nickel containing metallocenter of UreC. The UreE protein probably delivers the nickel.</text>
</comment>
<evidence type="ECO:0000256" key="1">
    <source>
        <dbReference type="ARBA" id="ARBA00007177"/>
    </source>
</evidence>
<dbReference type="AlphaFoldDB" id="A0A9P3Z6W1"/>
<dbReference type="EMBL" id="DAESCB010000007">
    <property type="protein sequence ID" value="HBH7042621.1"/>
    <property type="molecule type" value="Genomic_DNA"/>
</dbReference>
<evidence type="ECO:0000313" key="6">
    <source>
        <dbReference type="Proteomes" id="UP000885148"/>
    </source>
</evidence>
<evidence type="ECO:0000256" key="4">
    <source>
        <dbReference type="HAMAP-Rule" id="MF_01384"/>
    </source>
</evidence>
<dbReference type="InterPro" id="IPR002669">
    <property type="entry name" value="UreD"/>
</dbReference>
<organism evidence="5 6">
    <name type="scientific">Citrobacter freundii</name>
    <dbReference type="NCBI Taxonomy" id="546"/>
    <lineage>
        <taxon>Bacteria</taxon>
        <taxon>Pseudomonadati</taxon>
        <taxon>Pseudomonadota</taxon>
        <taxon>Gammaproteobacteria</taxon>
        <taxon>Enterobacterales</taxon>
        <taxon>Enterobacteriaceae</taxon>
        <taxon>Citrobacter</taxon>
        <taxon>Citrobacter freundii complex</taxon>
    </lineage>
</organism>
<reference evidence="5" key="1">
    <citation type="journal article" date="2018" name="Genome Biol.">
        <title>SKESA: strategic k-mer extension for scrupulous assemblies.</title>
        <authorList>
            <person name="Souvorov A."/>
            <person name="Agarwala R."/>
            <person name="Lipman D.J."/>
        </authorList>
    </citation>
    <scope>NUCLEOTIDE SEQUENCE</scope>
    <source>
        <strain evidence="5">91871</strain>
    </source>
</reference>
<dbReference type="RefSeq" id="WP_204375259.1">
    <property type="nucleotide sequence ID" value="NZ_JAOCII010000001.1"/>
</dbReference>